<proteinExistence type="predicted"/>
<keyword evidence="2" id="KW-1133">Transmembrane helix</keyword>
<evidence type="ECO:0000313" key="3">
    <source>
        <dbReference type="EMBL" id="KZE75326.1"/>
    </source>
</evidence>
<dbReference type="Proteomes" id="UP000183077">
    <property type="component" value="Unassembled WGS sequence"/>
</dbReference>
<accession>A0A163VSH0</accession>
<dbReference type="EMBL" id="LQNU01000084">
    <property type="protein sequence ID" value="KZE75326.1"/>
    <property type="molecule type" value="Genomic_DNA"/>
</dbReference>
<organism evidence="3 5">
    <name type="scientific">Myroides marinus</name>
    <dbReference type="NCBI Taxonomy" id="703342"/>
    <lineage>
        <taxon>Bacteria</taxon>
        <taxon>Pseudomonadati</taxon>
        <taxon>Bacteroidota</taxon>
        <taxon>Flavobacteriia</taxon>
        <taxon>Flavobacteriales</taxon>
        <taxon>Flavobacteriaceae</taxon>
        <taxon>Myroides</taxon>
    </lineage>
</organism>
<keyword evidence="2" id="KW-0472">Membrane</keyword>
<dbReference type="RefSeq" id="WP_038988292.1">
    <property type="nucleotide sequence ID" value="NZ_FNYS01000001.1"/>
</dbReference>
<name>A0A163VSH0_9FLAO</name>
<dbReference type="Proteomes" id="UP000076630">
    <property type="component" value="Unassembled WGS sequence"/>
</dbReference>
<feature type="transmembrane region" description="Helical" evidence="2">
    <location>
        <begin position="74"/>
        <end position="94"/>
    </location>
</feature>
<dbReference type="AlphaFoldDB" id="A0A163VSH0"/>
<keyword evidence="2" id="KW-0812">Transmembrane</keyword>
<evidence type="ECO:0000313" key="6">
    <source>
        <dbReference type="Proteomes" id="UP000183077"/>
    </source>
</evidence>
<protein>
    <recommendedName>
        <fullName evidence="7">DUF4190 domain-containing protein</fullName>
    </recommendedName>
</protein>
<reference evidence="3 5" key="1">
    <citation type="submission" date="2016-01" db="EMBL/GenBank/DDBJ databases">
        <title>Whole genome sequencing of Myroides marinus L41.</title>
        <authorList>
            <person name="Hong K.W."/>
        </authorList>
    </citation>
    <scope>NUCLEOTIDE SEQUENCE [LARGE SCALE GENOMIC DNA]</scope>
    <source>
        <strain evidence="3 5">L41</strain>
    </source>
</reference>
<gene>
    <name evidence="3" type="ORF">AV926_17075</name>
    <name evidence="4" type="ORF">SAMN04488018_10149</name>
</gene>
<dbReference type="EMBL" id="FNYS01000001">
    <property type="protein sequence ID" value="SEI47796.1"/>
    <property type="molecule type" value="Genomic_DNA"/>
</dbReference>
<evidence type="ECO:0000256" key="2">
    <source>
        <dbReference type="SAM" id="Phobius"/>
    </source>
</evidence>
<evidence type="ECO:0000313" key="4">
    <source>
        <dbReference type="EMBL" id="SEI47796.1"/>
    </source>
</evidence>
<evidence type="ECO:0000313" key="5">
    <source>
        <dbReference type="Proteomes" id="UP000076630"/>
    </source>
</evidence>
<reference evidence="4 6" key="2">
    <citation type="submission" date="2016-10" db="EMBL/GenBank/DDBJ databases">
        <authorList>
            <person name="de Groot N.N."/>
        </authorList>
    </citation>
    <scope>NUCLEOTIDE SEQUENCE [LARGE SCALE GENOMIC DNA]</scope>
    <source>
        <strain evidence="4 6">DSM 23048</strain>
    </source>
</reference>
<sequence length="151" mass="16617">MENYNYPPQQPQYPQPQPTSVLGIISLVFAIVALVVSFIPCFGYFAIFIALIPIISSIIVLVQAKRTREPKGLAIAGLAIGGVALMIGLFWGSLLGGIGSQIQNDIRINQDRYGINDSLEEPYYYEEEESNGENVEIFTEESDQGEVKTGE</sequence>
<feature type="region of interest" description="Disordered" evidence="1">
    <location>
        <begin position="128"/>
        <end position="151"/>
    </location>
</feature>
<feature type="transmembrane region" description="Helical" evidence="2">
    <location>
        <begin position="21"/>
        <end position="39"/>
    </location>
</feature>
<evidence type="ECO:0000256" key="1">
    <source>
        <dbReference type="SAM" id="MobiDB-lite"/>
    </source>
</evidence>
<keyword evidence="5" id="KW-1185">Reference proteome</keyword>
<feature type="transmembrane region" description="Helical" evidence="2">
    <location>
        <begin position="45"/>
        <end position="62"/>
    </location>
</feature>
<evidence type="ECO:0008006" key="7">
    <source>
        <dbReference type="Google" id="ProtNLM"/>
    </source>
</evidence>
<dbReference type="GeneID" id="82255284"/>